<evidence type="ECO:0000256" key="7">
    <source>
        <dbReference type="SAM" id="Phobius"/>
    </source>
</evidence>
<evidence type="ECO:0000256" key="4">
    <source>
        <dbReference type="ARBA" id="ARBA00022989"/>
    </source>
</evidence>
<dbReference type="InterPro" id="IPR017039">
    <property type="entry name" value="Virul_fac_BrkB"/>
</dbReference>
<dbReference type="RefSeq" id="WP_110851740.1">
    <property type="nucleotide sequence ID" value="NZ_QKLZ01000003.1"/>
</dbReference>
<feature type="transmembrane region" description="Helical" evidence="7">
    <location>
        <begin position="228"/>
        <end position="251"/>
    </location>
</feature>
<dbReference type="EMBL" id="UETB01000003">
    <property type="protein sequence ID" value="SSA39883.1"/>
    <property type="molecule type" value="Genomic_DNA"/>
</dbReference>
<proteinExistence type="predicted"/>
<keyword evidence="4 7" id="KW-1133">Transmembrane helix</keyword>
<dbReference type="AlphaFoldDB" id="A0A2Y9C4N0"/>
<accession>A0A2Y9C4N0</accession>
<protein>
    <submittedName>
        <fullName evidence="8">Membrane protein</fullName>
    </submittedName>
</protein>
<dbReference type="PIRSF" id="PIRSF035875">
    <property type="entry name" value="RNase_BN"/>
    <property type="match status" value="1"/>
</dbReference>
<evidence type="ECO:0000256" key="2">
    <source>
        <dbReference type="ARBA" id="ARBA00022475"/>
    </source>
</evidence>
<keyword evidence="5 7" id="KW-0472">Membrane</keyword>
<organism evidence="8 9">
    <name type="scientific">Georgenia satyanarayanai</name>
    <dbReference type="NCBI Taxonomy" id="860221"/>
    <lineage>
        <taxon>Bacteria</taxon>
        <taxon>Bacillati</taxon>
        <taxon>Actinomycetota</taxon>
        <taxon>Actinomycetes</taxon>
        <taxon>Micrococcales</taxon>
        <taxon>Bogoriellaceae</taxon>
        <taxon>Georgenia</taxon>
    </lineage>
</organism>
<gene>
    <name evidence="8" type="ORF">SAMN05216184_10364</name>
</gene>
<feature type="transmembrane region" description="Helical" evidence="7">
    <location>
        <begin position="197"/>
        <end position="216"/>
    </location>
</feature>
<keyword evidence="3 7" id="KW-0812">Transmembrane</keyword>
<feature type="transmembrane region" description="Helical" evidence="7">
    <location>
        <begin position="47"/>
        <end position="69"/>
    </location>
</feature>
<dbReference type="NCBIfam" id="TIGR00765">
    <property type="entry name" value="yihY_not_rbn"/>
    <property type="match status" value="1"/>
</dbReference>
<evidence type="ECO:0000256" key="6">
    <source>
        <dbReference type="SAM" id="MobiDB-lite"/>
    </source>
</evidence>
<feature type="compositionally biased region" description="Basic and acidic residues" evidence="6">
    <location>
        <begin position="315"/>
        <end position="332"/>
    </location>
</feature>
<evidence type="ECO:0000256" key="3">
    <source>
        <dbReference type="ARBA" id="ARBA00022692"/>
    </source>
</evidence>
<dbReference type="Pfam" id="PF03631">
    <property type="entry name" value="Virul_fac_BrkB"/>
    <property type="match status" value="1"/>
</dbReference>
<name>A0A2Y9C4N0_9MICO</name>
<comment type="subcellular location">
    <subcellularLocation>
        <location evidence="1">Cell membrane</location>
        <topology evidence="1">Multi-pass membrane protein</topology>
    </subcellularLocation>
</comment>
<dbReference type="OrthoDB" id="9781030at2"/>
<dbReference type="GO" id="GO:0005886">
    <property type="term" value="C:plasma membrane"/>
    <property type="evidence" value="ECO:0007669"/>
    <property type="project" value="UniProtKB-SubCell"/>
</dbReference>
<sequence length="360" mass="39237">MSERHDPEHPDKPDSPTDIRKPSWTYVLRKTVREFIRDDCTTLAAGLTYYAVLSLFPALIALVSILSLVGQDEQGTSQIETMLGDVLPASTMDTLEPVLQSLTSAPAPGIGLVIGLLTALWTASNYVTGFAKAMNKIYEVPEGRPIWKLRPWTYLLTLVLLLLVAAAIVILVVSGPVAQTVGDTIGLGSAAVTVWNIAKWPVLVVIVIVIIALLYYAAPNIKQPKFRWISMGAVIAIVVAALATVGFGFYVSRFSSYNETYGALAGVIIFLLWLWIMNLALLFGAEFDAELERGRQLQAGIEAEEQIQLPARDTTASDKKAEQHREDVERGRALRRSHGRTQDEGAAAAPGGRHSRGDDD</sequence>
<feature type="region of interest" description="Disordered" evidence="6">
    <location>
        <begin position="310"/>
        <end position="360"/>
    </location>
</feature>
<keyword evidence="2" id="KW-1003">Cell membrane</keyword>
<feature type="transmembrane region" description="Helical" evidence="7">
    <location>
        <begin position="263"/>
        <end position="285"/>
    </location>
</feature>
<dbReference type="PANTHER" id="PTHR30213:SF0">
    <property type="entry name" value="UPF0761 MEMBRANE PROTEIN YIHY"/>
    <property type="match status" value="1"/>
</dbReference>
<keyword evidence="9" id="KW-1185">Reference proteome</keyword>
<feature type="transmembrane region" description="Helical" evidence="7">
    <location>
        <begin position="152"/>
        <end position="177"/>
    </location>
</feature>
<dbReference type="Proteomes" id="UP000250222">
    <property type="component" value="Unassembled WGS sequence"/>
</dbReference>
<evidence type="ECO:0000313" key="9">
    <source>
        <dbReference type="Proteomes" id="UP000250222"/>
    </source>
</evidence>
<evidence type="ECO:0000256" key="1">
    <source>
        <dbReference type="ARBA" id="ARBA00004651"/>
    </source>
</evidence>
<reference evidence="8 9" key="1">
    <citation type="submission" date="2016-10" db="EMBL/GenBank/DDBJ databases">
        <authorList>
            <person name="Cai Z."/>
        </authorList>
    </citation>
    <scope>NUCLEOTIDE SEQUENCE [LARGE SCALE GENOMIC DNA]</scope>
    <source>
        <strain evidence="8 9">CGMCC 1.10826</strain>
    </source>
</reference>
<evidence type="ECO:0000313" key="8">
    <source>
        <dbReference type="EMBL" id="SSA39883.1"/>
    </source>
</evidence>
<feature type="region of interest" description="Disordered" evidence="6">
    <location>
        <begin position="1"/>
        <end position="20"/>
    </location>
</feature>
<evidence type="ECO:0000256" key="5">
    <source>
        <dbReference type="ARBA" id="ARBA00023136"/>
    </source>
</evidence>
<dbReference type="PANTHER" id="PTHR30213">
    <property type="entry name" value="INNER MEMBRANE PROTEIN YHJD"/>
    <property type="match status" value="1"/>
</dbReference>
<feature type="transmembrane region" description="Helical" evidence="7">
    <location>
        <begin position="109"/>
        <end position="131"/>
    </location>
</feature>